<gene>
    <name evidence="7" type="primary">yusV_25</name>
    <name evidence="7" type="ORF">SDC9_202287</name>
</gene>
<protein>
    <submittedName>
        <fullName evidence="7">Putative siderophore transport system ATP-binding protein YusV</fullName>
    </submittedName>
</protein>
<dbReference type="GO" id="GO:0005524">
    <property type="term" value="F:ATP binding"/>
    <property type="evidence" value="ECO:0007669"/>
    <property type="project" value="UniProtKB-KW"/>
</dbReference>
<comment type="subcellular location">
    <subcellularLocation>
        <location evidence="1">Cell membrane</location>
        <topology evidence="1">Peripheral membrane protein</topology>
    </subcellularLocation>
</comment>
<dbReference type="InterPro" id="IPR003439">
    <property type="entry name" value="ABC_transporter-like_ATP-bd"/>
</dbReference>
<organism evidence="7">
    <name type="scientific">bioreactor metagenome</name>
    <dbReference type="NCBI Taxonomy" id="1076179"/>
    <lineage>
        <taxon>unclassified sequences</taxon>
        <taxon>metagenomes</taxon>
        <taxon>ecological metagenomes</taxon>
    </lineage>
</organism>
<dbReference type="GO" id="GO:0016887">
    <property type="term" value="F:ATP hydrolysis activity"/>
    <property type="evidence" value="ECO:0007669"/>
    <property type="project" value="InterPro"/>
</dbReference>
<evidence type="ECO:0000259" key="6">
    <source>
        <dbReference type="Pfam" id="PF00005"/>
    </source>
</evidence>
<dbReference type="PANTHER" id="PTHR42771">
    <property type="entry name" value="IRON(3+)-HYDROXAMATE IMPORT ATP-BINDING PROTEIN FHUC"/>
    <property type="match status" value="1"/>
</dbReference>
<reference evidence="7" key="1">
    <citation type="submission" date="2019-08" db="EMBL/GenBank/DDBJ databases">
        <authorList>
            <person name="Kucharzyk K."/>
            <person name="Murdoch R.W."/>
            <person name="Higgins S."/>
            <person name="Loffler F."/>
        </authorList>
    </citation>
    <scope>NUCLEOTIDE SEQUENCE</scope>
</reference>
<dbReference type="EMBL" id="VSSQ01123029">
    <property type="protein sequence ID" value="MPN54616.1"/>
    <property type="molecule type" value="Genomic_DNA"/>
</dbReference>
<evidence type="ECO:0000256" key="1">
    <source>
        <dbReference type="ARBA" id="ARBA00004202"/>
    </source>
</evidence>
<evidence type="ECO:0000256" key="3">
    <source>
        <dbReference type="ARBA" id="ARBA00022475"/>
    </source>
</evidence>
<keyword evidence="7" id="KW-0067">ATP-binding</keyword>
<keyword evidence="7" id="KW-0547">Nucleotide-binding</keyword>
<keyword evidence="5" id="KW-0472">Membrane</keyword>
<evidence type="ECO:0000256" key="4">
    <source>
        <dbReference type="ARBA" id="ARBA00023065"/>
    </source>
</evidence>
<evidence type="ECO:0000256" key="2">
    <source>
        <dbReference type="ARBA" id="ARBA00022448"/>
    </source>
</evidence>
<comment type="caution">
    <text evidence="7">The sequence shown here is derived from an EMBL/GenBank/DDBJ whole genome shotgun (WGS) entry which is preliminary data.</text>
</comment>
<keyword evidence="2" id="KW-0813">Transport</keyword>
<dbReference type="InterPro" id="IPR051535">
    <property type="entry name" value="Siderophore_ABC-ATPase"/>
</dbReference>
<name>A0A645ITW9_9ZZZZ</name>
<sequence length="121" mass="13802">MARLSGGERQRVFLAMVLAQDTDIIFLDEPTTYLDIKVCYEIMDLIASLNGEFGKTMILVLHDLNLALNYSHKIILMEKGRIIANDTPYNIVHSGEIGNVFGIEIKCFSDEGRFYYCFDKI</sequence>
<dbReference type="SUPFAM" id="SSF52540">
    <property type="entry name" value="P-loop containing nucleoside triphosphate hydrolases"/>
    <property type="match status" value="1"/>
</dbReference>
<dbReference type="InterPro" id="IPR027417">
    <property type="entry name" value="P-loop_NTPase"/>
</dbReference>
<dbReference type="PANTHER" id="PTHR42771:SF2">
    <property type="entry name" value="IRON(3+)-HYDROXAMATE IMPORT ATP-BINDING PROTEIN FHUC"/>
    <property type="match status" value="1"/>
</dbReference>
<accession>A0A645ITW9</accession>
<keyword evidence="3" id="KW-1003">Cell membrane</keyword>
<dbReference type="Gene3D" id="3.40.50.300">
    <property type="entry name" value="P-loop containing nucleotide triphosphate hydrolases"/>
    <property type="match status" value="1"/>
</dbReference>
<dbReference type="Pfam" id="PF00005">
    <property type="entry name" value="ABC_tran"/>
    <property type="match status" value="1"/>
</dbReference>
<dbReference type="AlphaFoldDB" id="A0A645ITW9"/>
<evidence type="ECO:0000256" key="5">
    <source>
        <dbReference type="ARBA" id="ARBA00023136"/>
    </source>
</evidence>
<feature type="domain" description="ABC transporter" evidence="6">
    <location>
        <begin position="2"/>
        <end position="32"/>
    </location>
</feature>
<evidence type="ECO:0000313" key="7">
    <source>
        <dbReference type="EMBL" id="MPN54616.1"/>
    </source>
</evidence>
<proteinExistence type="predicted"/>
<dbReference type="GO" id="GO:0005886">
    <property type="term" value="C:plasma membrane"/>
    <property type="evidence" value="ECO:0007669"/>
    <property type="project" value="UniProtKB-SubCell"/>
</dbReference>
<keyword evidence="4" id="KW-0406">Ion transport</keyword>
<dbReference type="GO" id="GO:0006811">
    <property type="term" value="P:monoatomic ion transport"/>
    <property type="evidence" value="ECO:0007669"/>
    <property type="project" value="UniProtKB-KW"/>
</dbReference>